<keyword evidence="9" id="KW-1185">Reference proteome</keyword>
<dbReference type="PROSITE" id="PS51999">
    <property type="entry name" value="ZF_GRF"/>
    <property type="match status" value="2"/>
</dbReference>
<dbReference type="KEGG" id="qsa:O6P43_006114"/>
<evidence type="ECO:0000256" key="4">
    <source>
        <dbReference type="PROSITE-ProRule" id="PRU01343"/>
    </source>
</evidence>
<feature type="coiled-coil region" evidence="5">
    <location>
        <begin position="507"/>
        <end position="534"/>
    </location>
</feature>
<keyword evidence="1" id="KW-0479">Metal-binding</keyword>
<accession>A0AAD7Q7J9</accession>
<proteinExistence type="predicted"/>
<feature type="region of interest" description="Disordered" evidence="6">
    <location>
        <begin position="1"/>
        <end position="57"/>
    </location>
</feature>
<feature type="domain" description="GRF-type" evidence="7">
    <location>
        <begin position="143"/>
        <end position="186"/>
    </location>
</feature>
<dbReference type="EMBL" id="JARAOO010000003">
    <property type="protein sequence ID" value="KAJ7976317.1"/>
    <property type="molecule type" value="Genomic_DNA"/>
</dbReference>
<evidence type="ECO:0000256" key="1">
    <source>
        <dbReference type="ARBA" id="ARBA00022723"/>
    </source>
</evidence>
<reference evidence="8" key="1">
    <citation type="journal article" date="2023" name="Science">
        <title>Elucidation of the pathway for biosynthesis of saponin adjuvants from the soapbark tree.</title>
        <authorList>
            <person name="Reed J."/>
            <person name="Orme A."/>
            <person name="El-Demerdash A."/>
            <person name="Owen C."/>
            <person name="Martin L.B.B."/>
            <person name="Misra R.C."/>
            <person name="Kikuchi S."/>
            <person name="Rejzek M."/>
            <person name="Martin A.C."/>
            <person name="Harkess A."/>
            <person name="Leebens-Mack J."/>
            <person name="Louveau T."/>
            <person name="Stephenson M.J."/>
            <person name="Osbourn A."/>
        </authorList>
    </citation>
    <scope>NUCLEOTIDE SEQUENCE</scope>
    <source>
        <strain evidence="8">S10</strain>
    </source>
</reference>
<evidence type="ECO:0000259" key="7">
    <source>
        <dbReference type="PROSITE" id="PS51999"/>
    </source>
</evidence>
<evidence type="ECO:0000256" key="2">
    <source>
        <dbReference type="ARBA" id="ARBA00022771"/>
    </source>
</evidence>
<organism evidence="8 9">
    <name type="scientific">Quillaja saponaria</name>
    <name type="common">Soap bark tree</name>
    <dbReference type="NCBI Taxonomy" id="32244"/>
    <lineage>
        <taxon>Eukaryota</taxon>
        <taxon>Viridiplantae</taxon>
        <taxon>Streptophyta</taxon>
        <taxon>Embryophyta</taxon>
        <taxon>Tracheophyta</taxon>
        <taxon>Spermatophyta</taxon>
        <taxon>Magnoliopsida</taxon>
        <taxon>eudicotyledons</taxon>
        <taxon>Gunneridae</taxon>
        <taxon>Pentapetalae</taxon>
        <taxon>rosids</taxon>
        <taxon>fabids</taxon>
        <taxon>Fabales</taxon>
        <taxon>Quillajaceae</taxon>
        <taxon>Quillaja</taxon>
    </lineage>
</organism>
<keyword evidence="3" id="KW-0862">Zinc</keyword>
<dbReference type="PANTHER" id="PTHR33680:SF11">
    <property type="match status" value="1"/>
</dbReference>
<feature type="compositionally biased region" description="Low complexity" evidence="6">
    <location>
        <begin position="41"/>
        <end position="54"/>
    </location>
</feature>
<evidence type="ECO:0000256" key="3">
    <source>
        <dbReference type="ARBA" id="ARBA00022833"/>
    </source>
</evidence>
<dbReference type="GO" id="GO:0008270">
    <property type="term" value="F:zinc ion binding"/>
    <property type="evidence" value="ECO:0007669"/>
    <property type="project" value="UniProtKB-KW"/>
</dbReference>
<evidence type="ECO:0000313" key="9">
    <source>
        <dbReference type="Proteomes" id="UP001163823"/>
    </source>
</evidence>
<dbReference type="AlphaFoldDB" id="A0AAD7Q7J9"/>
<comment type="caution">
    <text evidence="8">The sequence shown here is derived from an EMBL/GenBank/DDBJ whole genome shotgun (WGS) entry which is preliminary data.</text>
</comment>
<evidence type="ECO:0000256" key="6">
    <source>
        <dbReference type="SAM" id="MobiDB-lite"/>
    </source>
</evidence>
<dbReference type="Proteomes" id="UP001163823">
    <property type="component" value="Chromosome 3"/>
</dbReference>
<name>A0AAD7Q7J9_QUISA</name>
<dbReference type="PANTHER" id="PTHR33680">
    <property type="entry name" value="OS07G0190500 PROTEIN"/>
    <property type="match status" value="1"/>
</dbReference>
<dbReference type="Pfam" id="PF06839">
    <property type="entry name" value="Zn_ribbon_GRF"/>
    <property type="match status" value="2"/>
</dbReference>
<evidence type="ECO:0000313" key="8">
    <source>
        <dbReference type="EMBL" id="KAJ7976317.1"/>
    </source>
</evidence>
<keyword evidence="2 4" id="KW-0863">Zinc-finger</keyword>
<dbReference type="InterPro" id="IPR010666">
    <property type="entry name" value="Znf_GRF"/>
</dbReference>
<gene>
    <name evidence="8" type="ORF">O6P43_006114</name>
</gene>
<evidence type="ECO:0000256" key="5">
    <source>
        <dbReference type="SAM" id="Coils"/>
    </source>
</evidence>
<feature type="domain" description="GRF-type" evidence="7">
    <location>
        <begin position="86"/>
        <end position="126"/>
    </location>
</feature>
<sequence>MSVQNQEGCEYFDRKGKRKMVGEGEIHDPSTPPQRKPRLEPQQSSPQQHQQYSPRVLQKKDSCIRYCPSYSFNKQIQNPEFPELHCRCGYGVCTKRECKNQRNHGRWYYSCPLEFKCGFFKWCDEVVGKTLIDPPPPYQYPYCSCHAGVCRKEKIYSGPNMGRSYFVCRLKKGNGACSFFQWEDTLVSSVDIVPVDENKCQEGDDFSLEHTKMMNVESQLTMYDAQCSLAFALATDSGTEYASVMEDLLESFELDESADMLSPTNDAAYTATFGHSGFSRHSHAGFILFNAKSTHPAGILFMGWWGRIVFPPVRCLKFPTPRPFFCCVFPSFNPIFVPKQKALVGMGSLLDLHPAPLHTADGMLSGGKPYQGVQLSSDAHDTVSSLISRPNISPDSEKRPISKARSWTAVLVQNQLIKLLETLDPLDYKSVKEAVDTHFEILDVLSVDYSTFSEHVLEFVGCISSLVDIEQSVKNYLPPQQLLEHCNREKARFDEISHAHNETKALFEASTERLLSLREEASRCEAETSKLEINLREISKSMMEFERTLQFAYEEVEVATQLGVERDGKRCAAEAALEKARSQLSC</sequence>
<protein>
    <submittedName>
        <fullName evidence="8">DNA topoisomerase</fullName>
    </submittedName>
</protein>
<keyword evidence="5" id="KW-0175">Coiled coil</keyword>